<dbReference type="PANTHER" id="PTHR24321">
    <property type="entry name" value="DEHYDROGENASES, SHORT CHAIN"/>
    <property type="match status" value="1"/>
</dbReference>
<dbReference type="GO" id="GO:0016491">
    <property type="term" value="F:oxidoreductase activity"/>
    <property type="evidence" value="ECO:0007669"/>
    <property type="project" value="UniProtKB-KW"/>
</dbReference>
<dbReference type="AlphaFoldDB" id="A0AAE0WNK3"/>
<sequence length="235" mass="25167">MDSVPHTQKVALVTGACGGLGRAIAEKLLRQGANVVVCDINEKLIADFKEKVSSAYPECTLVVKADITDDAALDDLFAETEKTFGHVDFVINNCGIMDRFDPVGAMERDMWDRVIAINLTAPAMVTKRAVNLMLKHDIKGSIVNISSIAGLRGFASGAAYTASGMQTNIASKYITEQGLNFNMEGYGVHAQAFPNEHLIMVEIEKIADFVSYLCSDAASVINGATLTADGGWTAN</sequence>
<dbReference type="PRINTS" id="PR00081">
    <property type="entry name" value="GDHRDH"/>
</dbReference>
<gene>
    <name evidence="5" type="ORF">LTR78_005243</name>
</gene>
<dbReference type="SMART" id="SM00822">
    <property type="entry name" value="PKS_KR"/>
    <property type="match status" value="1"/>
</dbReference>
<evidence type="ECO:0000256" key="1">
    <source>
        <dbReference type="ARBA" id="ARBA00006484"/>
    </source>
</evidence>
<keyword evidence="3" id="KW-0520">NAD</keyword>
<reference evidence="5" key="1">
    <citation type="submission" date="2023-07" db="EMBL/GenBank/DDBJ databases">
        <title>Black Yeasts Isolated from many extreme environments.</title>
        <authorList>
            <person name="Coleine C."/>
            <person name="Stajich J.E."/>
            <person name="Selbmann L."/>
        </authorList>
    </citation>
    <scope>NUCLEOTIDE SEQUENCE</scope>
    <source>
        <strain evidence="5">CCFEE 5485</strain>
    </source>
</reference>
<dbReference type="InterPro" id="IPR057326">
    <property type="entry name" value="KR_dom"/>
</dbReference>
<dbReference type="InterPro" id="IPR002347">
    <property type="entry name" value="SDR_fam"/>
</dbReference>
<organism evidence="5 6">
    <name type="scientific">Recurvomyces mirabilis</name>
    <dbReference type="NCBI Taxonomy" id="574656"/>
    <lineage>
        <taxon>Eukaryota</taxon>
        <taxon>Fungi</taxon>
        <taxon>Dikarya</taxon>
        <taxon>Ascomycota</taxon>
        <taxon>Pezizomycotina</taxon>
        <taxon>Dothideomycetes</taxon>
        <taxon>Dothideomycetidae</taxon>
        <taxon>Mycosphaerellales</taxon>
        <taxon>Teratosphaeriaceae</taxon>
        <taxon>Recurvomyces</taxon>
    </lineage>
</organism>
<keyword evidence="2" id="KW-0560">Oxidoreductase</keyword>
<feature type="domain" description="Ketoreductase" evidence="4">
    <location>
        <begin position="9"/>
        <end position="197"/>
    </location>
</feature>
<name>A0AAE0WNK3_9PEZI</name>
<accession>A0AAE0WNK3</accession>
<evidence type="ECO:0000313" key="5">
    <source>
        <dbReference type="EMBL" id="KAK3674899.1"/>
    </source>
</evidence>
<dbReference type="Proteomes" id="UP001274830">
    <property type="component" value="Unassembled WGS sequence"/>
</dbReference>
<dbReference type="PANTHER" id="PTHR24321:SF8">
    <property type="entry name" value="ESTRADIOL 17-BETA-DEHYDROGENASE 8-RELATED"/>
    <property type="match status" value="1"/>
</dbReference>
<dbReference type="Pfam" id="PF00106">
    <property type="entry name" value="adh_short"/>
    <property type="match status" value="1"/>
</dbReference>
<evidence type="ECO:0000256" key="2">
    <source>
        <dbReference type="ARBA" id="ARBA00023002"/>
    </source>
</evidence>
<proteinExistence type="inferred from homology"/>
<dbReference type="CDD" id="cd05233">
    <property type="entry name" value="SDR_c"/>
    <property type="match status" value="1"/>
</dbReference>
<comment type="caution">
    <text evidence="5">The sequence shown here is derived from an EMBL/GenBank/DDBJ whole genome shotgun (WGS) entry which is preliminary data.</text>
</comment>
<protein>
    <recommendedName>
        <fullName evidence="4">Ketoreductase domain-containing protein</fullName>
    </recommendedName>
</protein>
<comment type="similarity">
    <text evidence="1">Belongs to the short-chain dehydrogenases/reductases (SDR) family.</text>
</comment>
<dbReference type="Gene3D" id="3.40.50.720">
    <property type="entry name" value="NAD(P)-binding Rossmann-like Domain"/>
    <property type="match status" value="1"/>
</dbReference>
<keyword evidence="6" id="KW-1185">Reference proteome</keyword>
<evidence type="ECO:0000256" key="3">
    <source>
        <dbReference type="ARBA" id="ARBA00023027"/>
    </source>
</evidence>
<evidence type="ECO:0000259" key="4">
    <source>
        <dbReference type="SMART" id="SM00822"/>
    </source>
</evidence>
<dbReference type="InterPro" id="IPR036291">
    <property type="entry name" value="NAD(P)-bd_dom_sf"/>
</dbReference>
<dbReference type="EMBL" id="JAUTXT010000017">
    <property type="protein sequence ID" value="KAK3674899.1"/>
    <property type="molecule type" value="Genomic_DNA"/>
</dbReference>
<evidence type="ECO:0000313" key="6">
    <source>
        <dbReference type="Proteomes" id="UP001274830"/>
    </source>
</evidence>
<dbReference type="SUPFAM" id="SSF51735">
    <property type="entry name" value="NAD(P)-binding Rossmann-fold domains"/>
    <property type="match status" value="1"/>
</dbReference>